<dbReference type="Proteomes" id="UP000249464">
    <property type="component" value="Unassembled WGS sequence"/>
</dbReference>
<evidence type="ECO:0000313" key="3">
    <source>
        <dbReference type="Proteomes" id="UP000249464"/>
    </source>
</evidence>
<evidence type="ECO:0000313" key="2">
    <source>
        <dbReference type="EMBL" id="SGY15446.1"/>
    </source>
</evidence>
<organism evidence="2 3">
    <name type="scientific">Microbotryum silenes-dioicae</name>
    <dbReference type="NCBI Taxonomy" id="796604"/>
    <lineage>
        <taxon>Eukaryota</taxon>
        <taxon>Fungi</taxon>
        <taxon>Dikarya</taxon>
        <taxon>Basidiomycota</taxon>
        <taxon>Pucciniomycotina</taxon>
        <taxon>Microbotryomycetes</taxon>
        <taxon>Microbotryales</taxon>
        <taxon>Microbotryaceae</taxon>
        <taxon>Microbotryum</taxon>
    </lineage>
</organism>
<dbReference type="STRING" id="796604.A0A2X0LW63"/>
<accession>A0A2X0LW63</accession>
<dbReference type="AlphaFoldDB" id="A0A2X0LW63"/>
<sequence>MGRTTSNPPLLTTSPSLTSYLSPSYNEPFIQLALLTVKEDQGDLAQPLLSKVRQCAESDQEPGCLTFRTSRGSKEEGKGDEFMVYEEYASREALTVHRGLEAFLALANSGLIIKKELILGNEFK</sequence>
<dbReference type="InterPro" id="IPR007138">
    <property type="entry name" value="ABM_dom"/>
</dbReference>
<name>A0A2X0LW63_9BASI</name>
<dbReference type="SUPFAM" id="SSF54909">
    <property type="entry name" value="Dimeric alpha+beta barrel"/>
    <property type="match status" value="1"/>
</dbReference>
<proteinExistence type="predicted"/>
<feature type="domain" description="ABM" evidence="1">
    <location>
        <begin position="29"/>
        <end position="124"/>
    </location>
</feature>
<dbReference type="PROSITE" id="PS51725">
    <property type="entry name" value="ABM"/>
    <property type="match status" value="1"/>
</dbReference>
<evidence type="ECO:0000259" key="1">
    <source>
        <dbReference type="PROSITE" id="PS51725"/>
    </source>
</evidence>
<gene>
    <name evidence="2" type="primary">BQ5605_C013g07369</name>
    <name evidence="2" type="ORF">BQ5605_C013G07369</name>
</gene>
<protein>
    <submittedName>
        <fullName evidence="2">BQ5605_C013g07369 protein</fullName>
    </submittedName>
</protein>
<reference evidence="2 3" key="1">
    <citation type="submission" date="2016-11" db="EMBL/GenBank/DDBJ databases">
        <authorList>
            <person name="Jaros S."/>
            <person name="Januszkiewicz K."/>
            <person name="Wedrychowicz H."/>
        </authorList>
    </citation>
    <scope>NUCLEOTIDE SEQUENCE [LARGE SCALE GENOMIC DNA]</scope>
</reference>
<dbReference type="InterPro" id="IPR011008">
    <property type="entry name" value="Dimeric_a/b-barrel"/>
</dbReference>
<dbReference type="Pfam" id="PF03992">
    <property type="entry name" value="ABM"/>
    <property type="match status" value="1"/>
</dbReference>
<keyword evidence="3" id="KW-1185">Reference proteome</keyword>
<dbReference type="EMBL" id="FQNC01000013">
    <property type="protein sequence ID" value="SGY15446.1"/>
    <property type="molecule type" value="Genomic_DNA"/>
</dbReference>
<dbReference type="Gene3D" id="3.30.70.100">
    <property type="match status" value="1"/>
</dbReference>